<proteinExistence type="predicted"/>
<dbReference type="RefSeq" id="WP_215486806.1">
    <property type="nucleotide sequence ID" value="NZ_BAAAPJ010000002.1"/>
</dbReference>
<dbReference type="InterPro" id="IPR000182">
    <property type="entry name" value="GNAT_dom"/>
</dbReference>
<evidence type="ECO:0000313" key="4">
    <source>
        <dbReference type="EMBL" id="MBT8797556.1"/>
    </source>
</evidence>
<dbReference type="PANTHER" id="PTHR43420:SF44">
    <property type="entry name" value="ACETYLTRANSFERASE YPEA"/>
    <property type="match status" value="1"/>
</dbReference>
<dbReference type="Pfam" id="PF00583">
    <property type="entry name" value="Acetyltransf_1"/>
    <property type="match status" value="1"/>
</dbReference>
<dbReference type="PROSITE" id="PS51186">
    <property type="entry name" value="GNAT"/>
    <property type="match status" value="1"/>
</dbReference>
<dbReference type="CDD" id="cd04301">
    <property type="entry name" value="NAT_SF"/>
    <property type="match status" value="2"/>
</dbReference>
<keyword evidence="1" id="KW-0808">Transferase</keyword>
<name>A0ABS5XUE4_9MICO</name>
<dbReference type="InterPro" id="IPR050680">
    <property type="entry name" value="YpeA/RimI_acetyltransf"/>
</dbReference>
<dbReference type="Gene3D" id="3.40.630.30">
    <property type="match status" value="1"/>
</dbReference>
<dbReference type="Proteomes" id="UP000740605">
    <property type="component" value="Unassembled WGS sequence"/>
</dbReference>
<dbReference type="SUPFAM" id="SSF55729">
    <property type="entry name" value="Acyl-CoA N-acyltransferases (Nat)"/>
    <property type="match status" value="2"/>
</dbReference>
<evidence type="ECO:0000313" key="5">
    <source>
        <dbReference type="Proteomes" id="UP000740605"/>
    </source>
</evidence>
<keyword evidence="5" id="KW-1185">Reference proteome</keyword>
<comment type="caution">
    <text evidence="4">The sequence shown here is derived from an EMBL/GenBank/DDBJ whole genome shotgun (WGS) entry which is preliminary data.</text>
</comment>
<evidence type="ECO:0000256" key="2">
    <source>
        <dbReference type="ARBA" id="ARBA00023315"/>
    </source>
</evidence>
<feature type="domain" description="N-acetyltransferase" evidence="3">
    <location>
        <begin position="211"/>
        <end position="361"/>
    </location>
</feature>
<reference evidence="4 5" key="1">
    <citation type="submission" date="2021-03" db="EMBL/GenBank/DDBJ databases">
        <title>Microbacterium pauli sp. nov., isolated from microfiltered milk.</title>
        <authorList>
            <person name="Bellassi P."/>
            <person name="Fontana A."/>
            <person name="Callegari M.L."/>
            <person name="Lorenzo M."/>
            <person name="Cappa F."/>
        </authorList>
    </citation>
    <scope>NUCLEOTIDE SEQUENCE [LARGE SCALE GENOMIC DNA]</scope>
    <source>
        <strain evidence="4 5">DSM 18909</strain>
    </source>
</reference>
<dbReference type="InterPro" id="IPR016181">
    <property type="entry name" value="Acyl_CoA_acyltransferase"/>
</dbReference>
<dbReference type="EMBL" id="JAFLHG010000004">
    <property type="protein sequence ID" value="MBT8797556.1"/>
    <property type="molecule type" value="Genomic_DNA"/>
</dbReference>
<gene>
    <name evidence="4" type="ORF">J0P97_05670</name>
</gene>
<keyword evidence="2" id="KW-0012">Acyltransferase</keyword>
<protein>
    <submittedName>
        <fullName evidence="4">GNAT family N-acetyltransferase</fullName>
    </submittedName>
</protein>
<evidence type="ECO:0000256" key="1">
    <source>
        <dbReference type="ARBA" id="ARBA00022679"/>
    </source>
</evidence>
<sequence>MDGTVAELTTRVTTLREDAGASAPEHPDIARWRTATDADNDAIHAVVAAADAVDHPTWITPREDIADTFDVPHIDHTRDTILALDAAGTVVAFGSAFLHPSRAGALTSHLGGAVHPDLRRRGIGSVVMAWQRARGLEQIAEALASLDAGDDAGVAGEAERWTADLKAYAEESQPGQQAIAVGAGLTPERWFTTMERDMGVAVPAVSVAGQIALVPYTHDRDDDARLARNDAFRDHWGSLPSQPETWGKFVGGAFFRPDLSRLAVAPDGAVVGFCLASVNEDDWVALGASSAYIDLIGVVRSHRRRGIAPAVIAATLDAIAAAGLERAMLDVDTASPTGANALYENLGFRATDRQIAFVLHL</sequence>
<accession>A0ABS5XUE4</accession>
<organism evidence="4 5">
    <name type="scientific">Microbacterium flavum</name>
    <dbReference type="NCBI Taxonomy" id="415216"/>
    <lineage>
        <taxon>Bacteria</taxon>
        <taxon>Bacillati</taxon>
        <taxon>Actinomycetota</taxon>
        <taxon>Actinomycetes</taxon>
        <taxon>Micrococcales</taxon>
        <taxon>Microbacteriaceae</taxon>
        <taxon>Microbacterium</taxon>
    </lineage>
</organism>
<dbReference type="PANTHER" id="PTHR43420">
    <property type="entry name" value="ACETYLTRANSFERASE"/>
    <property type="match status" value="1"/>
</dbReference>
<evidence type="ECO:0000259" key="3">
    <source>
        <dbReference type="PROSITE" id="PS51186"/>
    </source>
</evidence>